<keyword evidence="6" id="KW-0460">Magnesium</keyword>
<evidence type="ECO:0000256" key="7">
    <source>
        <dbReference type="ARBA" id="ARBA00033711"/>
    </source>
</evidence>
<protein>
    <recommendedName>
        <fullName evidence="4">Probable 2-phosphosulfolactate phosphatase</fullName>
        <ecNumber evidence="3">3.1.3.71</ecNumber>
    </recommendedName>
</protein>
<keyword evidence="5" id="KW-0378">Hydrolase</keyword>
<evidence type="ECO:0000256" key="5">
    <source>
        <dbReference type="ARBA" id="ARBA00022801"/>
    </source>
</evidence>
<accession>A0A5M6D880</accession>
<evidence type="ECO:0000256" key="2">
    <source>
        <dbReference type="ARBA" id="ARBA00009997"/>
    </source>
</evidence>
<sequence length="268" mass="28231">MENDADGVMQQTIRVDLVPDFRSARNVEAGCAVVIDVLRATSVMVTACHHGATRIWTCGEVDAARHLAAAAQPTRLLCGERHCRPIEGFTLGNSPSEYGPSVVGGRELVLTTTNGTRAIESVASARRLVVASFLNLSATVQTLIAEPNVHVVCAGTDGEVSYEDVLLAGAITARLRQHRADARIDDSARIAQSAWQAVLDHGVSSAGGLHSTEALAGALQQSLGGRNLIRAGYQQDILRCAQLDAFGQVVERGPDPVGGFVLSADSAR</sequence>
<evidence type="ECO:0000256" key="4">
    <source>
        <dbReference type="ARBA" id="ARBA00021948"/>
    </source>
</evidence>
<gene>
    <name evidence="8" type="ORF">FYK55_11255</name>
</gene>
<keyword evidence="9" id="KW-1185">Reference proteome</keyword>
<comment type="similarity">
    <text evidence="2">Belongs to the ComB family.</text>
</comment>
<comment type="caution">
    <text evidence="8">The sequence shown here is derived from an EMBL/GenBank/DDBJ whole genome shotgun (WGS) entry which is preliminary data.</text>
</comment>
<dbReference type="Proteomes" id="UP000324479">
    <property type="component" value="Unassembled WGS sequence"/>
</dbReference>
<evidence type="ECO:0000313" key="8">
    <source>
        <dbReference type="EMBL" id="KAA5543754.1"/>
    </source>
</evidence>
<dbReference type="EC" id="3.1.3.71" evidence="3"/>
<dbReference type="EMBL" id="VWOX01000005">
    <property type="protein sequence ID" value="KAA5543754.1"/>
    <property type="molecule type" value="Genomic_DNA"/>
</dbReference>
<proteinExistence type="inferred from homology"/>
<dbReference type="InterPro" id="IPR036702">
    <property type="entry name" value="ComB-like_sf"/>
</dbReference>
<evidence type="ECO:0000256" key="6">
    <source>
        <dbReference type="ARBA" id="ARBA00022842"/>
    </source>
</evidence>
<reference evidence="8 9" key="1">
    <citation type="submission" date="2019-08" db="EMBL/GenBank/DDBJ databases">
        <authorList>
            <person name="Dhanesh K."/>
            <person name="Kumar G."/>
            <person name="Sasikala C."/>
            <person name="Venkata Ramana C."/>
        </authorList>
    </citation>
    <scope>NUCLEOTIDE SEQUENCE [LARGE SCALE GENOMIC DNA]</scope>
    <source>
        <strain evidence="8 9">JC645</strain>
    </source>
</reference>
<dbReference type="PANTHER" id="PTHR37311">
    <property type="entry name" value="2-PHOSPHOSULFOLACTATE PHOSPHATASE-RELATED"/>
    <property type="match status" value="1"/>
</dbReference>
<dbReference type="Pfam" id="PF04029">
    <property type="entry name" value="2-ph_phosp"/>
    <property type="match status" value="1"/>
</dbReference>
<dbReference type="FunFam" id="3.90.1560.10:FF:000001">
    <property type="entry name" value="Probable 2-phosphosulfolactate phosphatase"/>
    <property type="match status" value="1"/>
</dbReference>
<name>A0A5M6D880_9BACT</name>
<organism evidence="8 9">
    <name type="scientific">Roseiconus nitratireducens</name>
    <dbReference type="NCBI Taxonomy" id="2605748"/>
    <lineage>
        <taxon>Bacteria</taxon>
        <taxon>Pseudomonadati</taxon>
        <taxon>Planctomycetota</taxon>
        <taxon>Planctomycetia</taxon>
        <taxon>Pirellulales</taxon>
        <taxon>Pirellulaceae</taxon>
        <taxon>Roseiconus</taxon>
    </lineage>
</organism>
<evidence type="ECO:0000256" key="1">
    <source>
        <dbReference type="ARBA" id="ARBA00001946"/>
    </source>
</evidence>
<evidence type="ECO:0000313" key="9">
    <source>
        <dbReference type="Proteomes" id="UP000324479"/>
    </source>
</evidence>
<dbReference type="SUPFAM" id="SSF142823">
    <property type="entry name" value="ComB-like"/>
    <property type="match status" value="1"/>
</dbReference>
<dbReference type="GO" id="GO:0050545">
    <property type="term" value="F:sulfopyruvate decarboxylase activity"/>
    <property type="evidence" value="ECO:0007669"/>
    <property type="project" value="TreeGrafter"/>
</dbReference>
<dbReference type="Gene3D" id="3.90.1560.10">
    <property type="entry name" value="ComB-like"/>
    <property type="match status" value="1"/>
</dbReference>
<evidence type="ECO:0000256" key="3">
    <source>
        <dbReference type="ARBA" id="ARBA00012953"/>
    </source>
</evidence>
<comment type="cofactor">
    <cofactor evidence="1">
        <name>Mg(2+)</name>
        <dbReference type="ChEBI" id="CHEBI:18420"/>
    </cofactor>
</comment>
<dbReference type="GO" id="GO:0050532">
    <property type="term" value="F:2-phosphosulfolactate phosphatase activity"/>
    <property type="evidence" value="ECO:0007669"/>
    <property type="project" value="UniProtKB-EC"/>
</dbReference>
<dbReference type="PANTHER" id="PTHR37311:SF1">
    <property type="entry name" value="2-PHOSPHOSULFOLACTATE PHOSPHATASE-RELATED"/>
    <property type="match status" value="1"/>
</dbReference>
<dbReference type="InterPro" id="IPR005238">
    <property type="entry name" value="ComB-like"/>
</dbReference>
<dbReference type="GO" id="GO:0000287">
    <property type="term" value="F:magnesium ion binding"/>
    <property type="evidence" value="ECO:0007669"/>
    <property type="project" value="InterPro"/>
</dbReference>
<dbReference type="AlphaFoldDB" id="A0A5M6D880"/>
<comment type="catalytic activity">
    <reaction evidence="7">
        <text>(2R)-O-phospho-3-sulfolactate + H2O = (2R)-3-sulfolactate + phosphate</text>
        <dbReference type="Rhea" id="RHEA:23416"/>
        <dbReference type="ChEBI" id="CHEBI:15377"/>
        <dbReference type="ChEBI" id="CHEBI:15597"/>
        <dbReference type="ChEBI" id="CHEBI:43474"/>
        <dbReference type="ChEBI" id="CHEBI:58738"/>
        <dbReference type="EC" id="3.1.3.71"/>
    </reaction>
</comment>